<dbReference type="InterPro" id="IPR005170">
    <property type="entry name" value="Transptr-assoc_dom"/>
</dbReference>
<evidence type="ECO:0000256" key="11">
    <source>
        <dbReference type="SAM" id="MobiDB-lite"/>
    </source>
</evidence>
<dbReference type="SUPFAM" id="SSF56176">
    <property type="entry name" value="FAD-binding/transporter-associated domain-like"/>
    <property type="match status" value="1"/>
</dbReference>
<dbReference type="InterPro" id="IPR000644">
    <property type="entry name" value="CBS_dom"/>
</dbReference>
<dbReference type="GO" id="GO:0050660">
    <property type="term" value="F:flavin adenine dinucleotide binding"/>
    <property type="evidence" value="ECO:0007669"/>
    <property type="project" value="InterPro"/>
</dbReference>
<dbReference type="SUPFAM" id="SSF54631">
    <property type="entry name" value="CBS-domain pair"/>
    <property type="match status" value="1"/>
</dbReference>
<keyword evidence="8 10" id="KW-0472">Membrane</keyword>
<dbReference type="Proteomes" id="UP000431744">
    <property type="component" value="Unassembled WGS sequence"/>
</dbReference>
<evidence type="ECO:0000259" key="14">
    <source>
        <dbReference type="PROSITE" id="PS51846"/>
    </source>
</evidence>
<dbReference type="InterPro" id="IPR036318">
    <property type="entry name" value="FAD-bd_PCMH-like_sf"/>
</dbReference>
<feature type="domain" description="CBS" evidence="13">
    <location>
        <begin position="286"/>
        <end position="343"/>
    </location>
</feature>
<evidence type="ECO:0000256" key="12">
    <source>
        <dbReference type="SAM" id="Phobius"/>
    </source>
</evidence>
<dbReference type="PROSITE" id="PS51371">
    <property type="entry name" value="CBS"/>
    <property type="match status" value="1"/>
</dbReference>
<sequence length="465" mass="49546">MNEWLGLAVGILLTFGTGVFVGAEFSLVNLDRNELERNRDRGEKRLTPVINALKQTSTHLSSAQLGITLTTLLTGYTLEPAITSLLSDALIAVGIPESMMRAVGAVIAIVLATFLSMIVGELIPKNWALAIPKACAKVVVPLQNVFTLVFKPAVLVLNGSANWLIRRFGIEPKEELSGARTAEELSSLVRRSAVVGLLESDKAVLLSRTLRFSEHFATDVMTPRPQVRAIDVGDTVQALIELAASSGHSRFVVIEDGDIDDVVGIAHVKAAVAVPPERRARVPVGAIKQDALFVPETIALDALLGELRGGFQMAVVLDEYGGTAGVATLEDLVEEIVGELDDEHDAARPARVTTASEFRRNGIARFDAILRPDELRDQLGVTVPEDGPYETVAGFIVTELGRIAVVGDRVEVPQGVLVVEAMDGRRIDRVRFERAAAVPAGAAGGSGGDREPAARRGGKAVNGRG</sequence>
<keyword evidence="6 10" id="KW-1133">Transmembrane helix</keyword>
<dbReference type="PANTHER" id="PTHR43099:SF6">
    <property type="entry name" value="UPF0053 PROTEIN RV1842C"/>
    <property type="match status" value="1"/>
</dbReference>
<feature type="domain" description="CNNM transmembrane" evidence="14">
    <location>
        <begin position="1"/>
        <end position="202"/>
    </location>
</feature>
<proteinExistence type="inferred from homology"/>
<evidence type="ECO:0000256" key="7">
    <source>
        <dbReference type="ARBA" id="ARBA00023122"/>
    </source>
</evidence>
<comment type="caution">
    <text evidence="15">The sequence shown here is derived from an EMBL/GenBank/DDBJ whole genome shotgun (WGS) entry which is preliminary data.</text>
</comment>
<evidence type="ECO:0000256" key="4">
    <source>
        <dbReference type="ARBA" id="ARBA00022692"/>
    </source>
</evidence>
<dbReference type="SMART" id="SM01091">
    <property type="entry name" value="CorC_HlyC"/>
    <property type="match status" value="1"/>
</dbReference>
<dbReference type="Gene3D" id="3.10.580.10">
    <property type="entry name" value="CBS-domain"/>
    <property type="match status" value="1"/>
</dbReference>
<evidence type="ECO:0000256" key="10">
    <source>
        <dbReference type="PROSITE-ProRule" id="PRU01193"/>
    </source>
</evidence>
<evidence type="ECO:0000256" key="2">
    <source>
        <dbReference type="ARBA" id="ARBA00006337"/>
    </source>
</evidence>
<dbReference type="AlphaFoldDB" id="A0A6H9WQ85"/>
<dbReference type="InterPro" id="IPR016169">
    <property type="entry name" value="FAD-bd_PCMH_sub2"/>
</dbReference>
<name>A0A6H9WQ85_9MICO</name>
<keyword evidence="4 10" id="KW-0812">Transmembrane</keyword>
<evidence type="ECO:0000259" key="13">
    <source>
        <dbReference type="PROSITE" id="PS51371"/>
    </source>
</evidence>
<evidence type="ECO:0000256" key="9">
    <source>
        <dbReference type="PROSITE-ProRule" id="PRU00703"/>
    </source>
</evidence>
<evidence type="ECO:0000256" key="6">
    <source>
        <dbReference type="ARBA" id="ARBA00022989"/>
    </source>
</evidence>
<dbReference type="InterPro" id="IPR044751">
    <property type="entry name" value="Ion_transp-like_CBS"/>
</dbReference>
<dbReference type="Pfam" id="PF01595">
    <property type="entry name" value="CNNM"/>
    <property type="match status" value="1"/>
</dbReference>
<evidence type="ECO:0000256" key="5">
    <source>
        <dbReference type="ARBA" id="ARBA00022737"/>
    </source>
</evidence>
<dbReference type="EMBL" id="WBJY01000001">
    <property type="protein sequence ID" value="KAB1649861.1"/>
    <property type="molecule type" value="Genomic_DNA"/>
</dbReference>
<accession>A0A6H9WQ85</accession>
<evidence type="ECO:0000313" key="16">
    <source>
        <dbReference type="Proteomes" id="UP000431744"/>
    </source>
</evidence>
<dbReference type="Pfam" id="PF03471">
    <property type="entry name" value="CorC_HlyC"/>
    <property type="match status" value="1"/>
</dbReference>
<comment type="subcellular location">
    <subcellularLocation>
        <location evidence="1">Cell membrane</location>
        <topology evidence="1">Multi-pass membrane protein</topology>
    </subcellularLocation>
</comment>
<evidence type="ECO:0000256" key="8">
    <source>
        <dbReference type="ARBA" id="ARBA00023136"/>
    </source>
</evidence>
<dbReference type="InterPro" id="IPR002550">
    <property type="entry name" value="CNNM"/>
</dbReference>
<protein>
    <submittedName>
        <fullName evidence="15">HlyC/CorC family transporter</fullName>
    </submittedName>
</protein>
<dbReference type="OrthoDB" id="110231at2"/>
<feature type="transmembrane region" description="Helical" evidence="12">
    <location>
        <begin position="102"/>
        <end position="123"/>
    </location>
</feature>
<keyword evidence="5" id="KW-0677">Repeat</keyword>
<feature type="region of interest" description="Disordered" evidence="11">
    <location>
        <begin position="439"/>
        <end position="465"/>
    </location>
</feature>
<evidence type="ECO:0000256" key="3">
    <source>
        <dbReference type="ARBA" id="ARBA00022475"/>
    </source>
</evidence>
<gene>
    <name evidence="15" type="ORF">F8O04_06430</name>
</gene>
<evidence type="ECO:0000313" key="15">
    <source>
        <dbReference type="EMBL" id="KAB1649861.1"/>
    </source>
</evidence>
<dbReference type="InterPro" id="IPR051676">
    <property type="entry name" value="UPF0053_domain"/>
</dbReference>
<organism evidence="15 16">
    <name type="scientific">Pseudoclavibacter endophyticus</name>
    <dbReference type="NCBI Taxonomy" id="1778590"/>
    <lineage>
        <taxon>Bacteria</taxon>
        <taxon>Bacillati</taxon>
        <taxon>Actinomycetota</taxon>
        <taxon>Actinomycetes</taxon>
        <taxon>Micrococcales</taxon>
        <taxon>Microbacteriaceae</taxon>
        <taxon>Pseudoclavibacter</taxon>
    </lineage>
</organism>
<feature type="transmembrane region" description="Helical" evidence="12">
    <location>
        <begin position="6"/>
        <end position="30"/>
    </location>
</feature>
<keyword evidence="3" id="KW-1003">Cell membrane</keyword>
<dbReference type="Gene3D" id="3.30.465.10">
    <property type="match status" value="1"/>
</dbReference>
<dbReference type="InterPro" id="IPR046342">
    <property type="entry name" value="CBS_dom_sf"/>
</dbReference>
<evidence type="ECO:0000256" key="1">
    <source>
        <dbReference type="ARBA" id="ARBA00004651"/>
    </source>
</evidence>
<dbReference type="PANTHER" id="PTHR43099">
    <property type="entry name" value="UPF0053 PROTEIN YRKA"/>
    <property type="match status" value="1"/>
</dbReference>
<keyword evidence="7 9" id="KW-0129">CBS domain</keyword>
<dbReference type="GO" id="GO:0005886">
    <property type="term" value="C:plasma membrane"/>
    <property type="evidence" value="ECO:0007669"/>
    <property type="project" value="UniProtKB-SubCell"/>
</dbReference>
<dbReference type="RefSeq" id="WP_158028446.1">
    <property type="nucleotide sequence ID" value="NZ_BMHG01000001.1"/>
</dbReference>
<dbReference type="CDD" id="cd04590">
    <property type="entry name" value="CBS_pair_CorC_HlyC_assoc"/>
    <property type="match status" value="1"/>
</dbReference>
<comment type="similarity">
    <text evidence="2">Belongs to the UPF0053 family.</text>
</comment>
<reference evidence="15 16" key="1">
    <citation type="submission" date="2019-09" db="EMBL/GenBank/DDBJ databases">
        <title>Phylogeny of genus Pseudoclavibacter and closely related genus.</title>
        <authorList>
            <person name="Li Y."/>
        </authorList>
    </citation>
    <scope>NUCLEOTIDE SEQUENCE [LARGE SCALE GENOMIC DNA]</scope>
    <source>
        <strain evidence="15 16">EGI 60007</strain>
    </source>
</reference>
<dbReference type="PROSITE" id="PS51846">
    <property type="entry name" value="CNNM"/>
    <property type="match status" value="1"/>
</dbReference>
<keyword evidence="16" id="KW-1185">Reference proteome</keyword>